<dbReference type="Proteomes" id="UP001233999">
    <property type="component" value="Unassembled WGS sequence"/>
</dbReference>
<organism evidence="4 5">
    <name type="scientific">Diploptera punctata</name>
    <name type="common">Pacific beetle cockroach</name>
    <dbReference type="NCBI Taxonomy" id="6984"/>
    <lineage>
        <taxon>Eukaryota</taxon>
        <taxon>Metazoa</taxon>
        <taxon>Ecdysozoa</taxon>
        <taxon>Arthropoda</taxon>
        <taxon>Hexapoda</taxon>
        <taxon>Insecta</taxon>
        <taxon>Pterygota</taxon>
        <taxon>Neoptera</taxon>
        <taxon>Polyneoptera</taxon>
        <taxon>Dictyoptera</taxon>
        <taxon>Blattodea</taxon>
        <taxon>Blaberoidea</taxon>
        <taxon>Blaberidae</taxon>
        <taxon>Diplopterinae</taxon>
        <taxon>Diploptera</taxon>
    </lineage>
</organism>
<evidence type="ECO:0000259" key="3">
    <source>
        <dbReference type="Pfam" id="PF16060"/>
    </source>
</evidence>
<comment type="caution">
    <text evidence="4">The sequence shown here is derived from an EMBL/GenBank/DDBJ whole genome shotgun (WGS) entry which is preliminary data.</text>
</comment>
<keyword evidence="5" id="KW-1185">Reference proteome</keyword>
<evidence type="ECO:0000256" key="2">
    <source>
        <dbReference type="SAM" id="MobiDB-lite"/>
    </source>
</evidence>
<proteinExistence type="predicted"/>
<dbReference type="Pfam" id="PF16060">
    <property type="entry name" value="DUF4802"/>
    <property type="match status" value="1"/>
</dbReference>
<dbReference type="EMBL" id="JASPKZ010003836">
    <property type="protein sequence ID" value="KAJ9592404.1"/>
    <property type="molecule type" value="Genomic_DNA"/>
</dbReference>
<reference evidence="4" key="2">
    <citation type="submission" date="2023-05" db="EMBL/GenBank/DDBJ databases">
        <authorList>
            <person name="Fouks B."/>
        </authorList>
    </citation>
    <scope>NUCLEOTIDE SEQUENCE</scope>
    <source>
        <strain evidence="4">Stay&amp;Tobe</strain>
        <tissue evidence="4">Testes</tissue>
    </source>
</reference>
<reference evidence="4" key="1">
    <citation type="journal article" date="2023" name="IScience">
        <title>Live-bearing cockroach genome reveals convergent evolutionary mechanisms linked to viviparity in insects and beyond.</title>
        <authorList>
            <person name="Fouks B."/>
            <person name="Harrison M.C."/>
            <person name="Mikhailova A.A."/>
            <person name="Marchal E."/>
            <person name="English S."/>
            <person name="Carruthers M."/>
            <person name="Jennings E.C."/>
            <person name="Chiamaka E.L."/>
            <person name="Frigard R.A."/>
            <person name="Pippel M."/>
            <person name="Attardo G.M."/>
            <person name="Benoit J.B."/>
            <person name="Bornberg-Bauer E."/>
            <person name="Tobe S.S."/>
        </authorList>
    </citation>
    <scope>NUCLEOTIDE SEQUENCE</scope>
    <source>
        <strain evidence="4">Stay&amp;Tobe</strain>
    </source>
</reference>
<dbReference type="AlphaFoldDB" id="A0AAD8A4M9"/>
<feature type="region of interest" description="Disordered" evidence="2">
    <location>
        <begin position="23"/>
        <end position="51"/>
    </location>
</feature>
<evidence type="ECO:0000313" key="5">
    <source>
        <dbReference type="Proteomes" id="UP001233999"/>
    </source>
</evidence>
<name>A0AAD8A4M9_DIPPU</name>
<keyword evidence="1" id="KW-0175">Coiled coil</keyword>
<sequence>MGDSDARPARVRPDPSLELARQRAELLGLPPPPEPVRPQENTIPSSPPPSYEHVLAETRLAAAQAENACKASEEESEERRTKVVVKRPEILHKSSKELYRAVAAQWGITCKMSDHCRCLDCQSRYFDCEYDQNDQEKTDGGLGAGTPMFISEVMHGTACAIL</sequence>
<feature type="coiled-coil region" evidence="1">
    <location>
        <begin position="55"/>
        <end position="82"/>
    </location>
</feature>
<feature type="domain" description="DUF4802" evidence="3">
    <location>
        <begin position="93"/>
        <end position="156"/>
    </location>
</feature>
<evidence type="ECO:0000313" key="4">
    <source>
        <dbReference type="EMBL" id="KAJ9592404.1"/>
    </source>
</evidence>
<gene>
    <name evidence="4" type="ORF">L9F63_015924</name>
</gene>
<dbReference type="InterPro" id="IPR032061">
    <property type="entry name" value="DUF4802"/>
</dbReference>
<accession>A0AAD8A4M9</accession>
<evidence type="ECO:0000256" key="1">
    <source>
        <dbReference type="SAM" id="Coils"/>
    </source>
</evidence>
<protein>
    <recommendedName>
        <fullName evidence="3">DUF4802 domain-containing protein</fullName>
    </recommendedName>
</protein>